<evidence type="ECO:0000256" key="3">
    <source>
        <dbReference type="PIRSR" id="PIRSR601885-3"/>
    </source>
</evidence>
<sequence length="1489" mass="168726">MVTYLVQVATGSHIGSASCDAISIALVGVNGESPKHLLGVIFPAGSVQQHDINTPADLGHILFVRLYKKHGVIDNPWYCKYVTVTSPSGENTRFPCYKWFSGLMTMEVQEGKGIILTHGVNPLIVKQRKTELDRNREIYRWKVYADGAPYCIAVSDPKELPLDARYSVQKYASFGFTLVATGLEMQLKGFTNCTDPWTDLNDLNKVFLYKKTHNSVLVSQMWKEDRFFGYEFLNGVNPVLIRKCIKIPGNFHVEQEMVAAILGTSTDLNKELENGNIFLADYSILEGVPANTINGQQQYLTAPLCLLWKNPQDQLLPIAIQTIRYDCDVTDRKTENPTPAGPTTISQAFSLQLPLKAEPQILPKISPNLDVCPDPEKGKKWEPWKQKGGLVEETRKMYQHGRKSLRFPPSVTSKFAELDESFRRTFVSYGIEHKIPEAPYYIRVTPTKTNKLKTSARLPRLPLKAEPQILPQISPNLDVCPDPEKGKKWEPWKQKGGLVEVTLKSYQQGIKRLRFPPSATSKFAELDERHTFVSFGKKDKIPEVPYYIRVTPTKTNKLKPCARLPGLPLIAEPQILPQISPNLDVCLDPEKGKKWEPSKQKGGLVEEILKSYQQGIESLRFPPSVTSKFAELDERHTYVSFGKQDKIPEVPYYILVTPTKTNKLKTCARLPGLPLKAESQILPQISPNLDVCPNPEKGKKGEPLKQNGGFVEVTLKSCQQGTKRLRFPPSDTSKFAELDERHNNYVRYGKEEKIPEVPYYIRVTPTKTSKLMTYARPPRDPIFSSKLKPALLPKQLITTKKASSVPEKEVDKKEPENETNYCAEYYKQNIILQPETVTSLEDIPCPLLQSVSLEPTAVVTCLENNNSLECPVCTIEPHTNRLTEDMPVNLSHPQSTFTCSTNTTNLDSQNPVTGHCHLLQSMSLEPTEVVMCLEDNNSLEFPDCTIELHTSGFTEEVPVNPGQSHFNLGCHPESTNLESREAVTVQEQGILLEDPVCPAKPHTGEMLEELPVKSATVIYHSETTLDSPIIQPEELVLINQETAPEQKQIERKNNQPASYRSLSSDHEEQGLPETEEKEPPGKADVVPKPITESQDLAVPSPQDKFNMKAKVERVCYDRNFLLQFKSITQEPKDFSEICKIHQGMVIRPHLRQRVTRRNWTPQSANSCHPAKGNNRLPSGMGQMRSQQAPAKEPHKVIHLSENVKLQTSAKAWRPPMKRANEDPSRVKAEELFRRVRGILNKITPQTFEHLIHQVKDLSVSTEYQLKGVAELIFEKAVAEPHFAVIYANMCNWLKMLEVPTEENREVCISFRRLLIRLCQVEFERGEKGGERIEELQKELDAAKSPNEKTRLNEELNDACNRARRRTLGNIKFIGELFKLKLLSEDSMKDCLLKLLKKNNEESMECICQLLTSVGKHLEDGHSGMDSYINKINIFIKSKTTSSRIRFLVQDVLDLRRNKWVPRHKPEGPKTIDQIHKEAEQESRKKSAVN</sequence>
<evidence type="ECO:0000256" key="4">
    <source>
        <dbReference type="PROSITE-ProRule" id="PRU00152"/>
    </source>
</evidence>
<feature type="compositionally biased region" description="Basic and acidic residues" evidence="5">
    <location>
        <begin position="1463"/>
        <end position="1489"/>
    </location>
</feature>
<dbReference type="PANTHER" id="PTHR23253">
    <property type="entry name" value="EUKARYOTIC TRANSLATION INITIATION FACTOR 4 GAMMA"/>
    <property type="match status" value="1"/>
</dbReference>
<dbReference type="Pfam" id="PF01477">
    <property type="entry name" value="PLAT"/>
    <property type="match status" value="1"/>
</dbReference>
<protein>
    <submittedName>
        <fullName evidence="8">Eukaryotic translation initiation factor 4 gamma 1 isoform X1</fullName>
    </submittedName>
</protein>
<dbReference type="PROSITE" id="PS51393">
    <property type="entry name" value="LIPOXYGENASE_3"/>
    <property type="match status" value="1"/>
</dbReference>
<dbReference type="InterPro" id="IPR013819">
    <property type="entry name" value="LipOase_C"/>
</dbReference>
<proteinExistence type="inferred from homology"/>
<dbReference type="Gene3D" id="1.25.40.180">
    <property type="match status" value="1"/>
</dbReference>
<dbReference type="InterPro" id="IPR036392">
    <property type="entry name" value="PLAT/LH2_dom_sf"/>
</dbReference>
<feature type="site" description="Essential for stabilizing binding to COTL1" evidence="3">
    <location>
        <position position="99"/>
    </location>
</feature>
<evidence type="ECO:0000256" key="2">
    <source>
        <dbReference type="PIRSR" id="PIRSR601885-2"/>
    </source>
</evidence>
<evidence type="ECO:0000313" key="9">
    <source>
        <dbReference type="Proteomes" id="UP001295444"/>
    </source>
</evidence>
<keyword evidence="2" id="KW-0106">Calcium</keyword>
<dbReference type="SUPFAM" id="SSF48484">
    <property type="entry name" value="Lipoxigenase"/>
    <property type="match status" value="1"/>
</dbReference>
<name>A0AAD1WYR1_PELCU</name>
<reference evidence="8" key="1">
    <citation type="submission" date="2022-03" db="EMBL/GenBank/DDBJ databases">
        <authorList>
            <person name="Alioto T."/>
            <person name="Alioto T."/>
            <person name="Gomez Garrido J."/>
        </authorList>
    </citation>
    <scope>NUCLEOTIDE SEQUENCE</scope>
</reference>
<dbReference type="Gene3D" id="2.60.60.20">
    <property type="entry name" value="PLAT/LH2 domain"/>
    <property type="match status" value="1"/>
</dbReference>
<dbReference type="Proteomes" id="UP001295444">
    <property type="component" value="Chromosome 13"/>
</dbReference>
<dbReference type="GO" id="GO:0005506">
    <property type="term" value="F:iron ion binding"/>
    <property type="evidence" value="ECO:0007669"/>
    <property type="project" value="InterPro"/>
</dbReference>
<evidence type="ECO:0000256" key="5">
    <source>
        <dbReference type="SAM" id="MobiDB-lite"/>
    </source>
</evidence>
<feature type="region of interest" description="Disordered" evidence="5">
    <location>
        <begin position="1043"/>
        <end position="1104"/>
    </location>
</feature>
<dbReference type="GO" id="GO:0016702">
    <property type="term" value="F:oxidoreductase activity, acting on single donors with incorporation of molecular oxygen, incorporation of two atoms of oxygen"/>
    <property type="evidence" value="ECO:0007669"/>
    <property type="project" value="InterPro"/>
</dbReference>
<dbReference type="InterPro" id="IPR003890">
    <property type="entry name" value="MIF4G-like_typ-3"/>
</dbReference>
<dbReference type="Pfam" id="PF02854">
    <property type="entry name" value="MIF4G"/>
    <property type="match status" value="1"/>
</dbReference>
<evidence type="ECO:0000313" key="8">
    <source>
        <dbReference type="EMBL" id="CAH2328025.1"/>
    </source>
</evidence>
<evidence type="ECO:0000259" key="6">
    <source>
        <dbReference type="PROSITE" id="PS50095"/>
    </source>
</evidence>
<gene>
    <name evidence="8" type="ORF">PECUL_23A013871</name>
</gene>
<evidence type="ECO:0000259" key="7">
    <source>
        <dbReference type="PROSITE" id="PS51393"/>
    </source>
</evidence>
<comment type="similarity">
    <text evidence="1">Belongs to the lipoxygenase family.</text>
</comment>
<dbReference type="SUPFAM" id="SSF49723">
    <property type="entry name" value="Lipase/lipooxygenase domain (PLAT/LH2 domain)"/>
    <property type="match status" value="1"/>
</dbReference>
<keyword evidence="8" id="KW-0648">Protein biosynthesis</keyword>
<keyword evidence="9" id="KW-1185">Reference proteome</keyword>
<dbReference type="SUPFAM" id="SSF48371">
    <property type="entry name" value="ARM repeat"/>
    <property type="match status" value="1"/>
</dbReference>
<dbReference type="SMART" id="SM00308">
    <property type="entry name" value="LH2"/>
    <property type="match status" value="1"/>
</dbReference>
<comment type="caution">
    <text evidence="4">Lacks conserved residue(s) required for the propagation of feature annotation.</text>
</comment>
<dbReference type="PANTHER" id="PTHR23253:SF78">
    <property type="entry name" value="EUKARYOTIC TRANSLATION INITIATION FACTOR 4G1, ISOFORM B-RELATED"/>
    <property type="match status" value="1"/>
</dbReference>
<dbReference type="GO" id="GO:0003743">
    <property type="term" value="F:translation initiation factor activity"/>
    <property type="evidence" value="ECO:0007669"/>
    <property type="project" value="UniProtKB-KW"/>
</dbReference>
<dbReference type="PROSITE" id="PS50095">
    <property type="entry name" value="PLAT"/>
    <property type="match status" value="1"/>
</dbReference>
<feature type="region of interest" description="Disordered" evidence="5">
    <location>
        <begin position="1462"/>
        <end position="1489"/>
    </location>
</feature>
<feature type="domain" description="PLAT" evidence="6">
    <location>
        <begin position="2"/>
        <end position="114"/>
    </location>
</feature>
<dbReference type="InterPro" id="IPR036226">
    <property type="entry name" value="LipOase_C_sf"/>
</dbReference>
<feature type="binding site" evidence="2">
    <location>
        <position position="15"/>
    </location>
    <ligand>
        <name>Ca(2+)</name>
        <dbReference type="ChEBI" id="CHEBI:29108"/>
        <label>1</label>
    </ligand>
</feature>
<dbReference type="InterPro" id="IPR016024">
    <property type="entry name" value="ARM-type_fold"/>
</dbReference>
<keyword evidence="2" id="KW-0479">Metal-binding</keyword>
<dbReference type="FunFam" id="1.25.40.180:FF:000001">
    <property type="entry name" value="Eukaryotic translation initiation factor 4 gamma, 3, putative"/>
    <property type="match status" value="1"/>
</dbReference>
<organism evidence="8 9">
    <name type="scientific">Pelobates cultripes</name>
    <name type="common">Western spadefoot toad</name>
    <dbReference type="NCBI Taxonomy" id="61616"/>
    <lineage>
        <taxon>Eukaryota</taxon>
        <taxon>Metazoa</taxon>
        <taxon>Chordata</taxon>
        <taxon>Craniata</taxon>
        <taxon>Vertebrata</taxon>
        <taxon>Euteleostomi</taxon>
        <taxon>Amphibia</taxon>
        <taxon>Batrachia</taxon>
        <taxon>Anura</taxon>
        <taxon>Pelobatoidea</taxon>
        <taxon>Pelobatidae</taxon>
        <taxon>Pelobates</taxon>
    </lineage>
</organism>
<dbReference type="Gene3D" id="1.20.245.10">
    <property type="entry name" value="Lipoxygenase-1, Domain 5"/>
    <property type="match status" value="1"/>
</dbReference>
<feature type="domain" description="Lipoxygenase" evidence="7">
    <location>
        <begin position="114"/>
        <end position="321"/>
    </location>
</feature>
<dbReference type="InterPro" id="IPR001885">
    <property type="entry name" value="LipOase_mml"/>
</dbReference>
<evidence type="ECO:0000256" key="1">
    <source>
        <dbReference type="ARBA" id="ARBA00009419"/>
    </source>
</evidence>
<keyword evidence="8" id="KW-0396">Initiation factor</keyword>
<accession>A0AAD1WYR1</accession>
<dbReference type="SMART" id="SM00543">
    <property type="entry name" value="MIF4G"/>
    <property type="match status" value="1"/>
</dbReference>
<dbReference type="GO" id="GO:0003729">
    <property type="term" value="F:mRNA binding"/>
    <property type="evidence" value="ECO:0007669"/>
    <property type="project" value="TreeGrafter"/>
</dbReference>
<dbReference type="InterPro" id="IPR001024">
    <property type="entry name" value="PLAT/LH2_dom"/>
</dbReference>
<dbReference type="EMBL" id="OW240924">
    <property type="protein sequence ID" value="CAH2328025.1"/>
    <property type="molecule type" value="Genomic_DNA"/>
</dbReference>
<dbReference type="PRINTS" id="PR00467">
    <property type="entry name" value="MAMLPOXGNASE"/>
</dbReference>
<dbReference type="GO" id="GO:0016281">
    <property type="term" value="C:eukaryotic translation initiation factor 4F complex"/>
    <property type="evidence" value="ECO:0007669"/>
    <property type="project" value="TreeGrafter"/>
</dbReference>